<accession>A0ABM7XBI4</accession>
<dbReference type="InterPro" id="IPR002625">
    <property type="entry name" value="Smr_dom"/>
</dbReference>
<evidence type="ECO:0000259" key="2">
    <source>
        <dbReference type="PROSITE" id="PS50828"/>
    </source>
</evidence>
<feature type="compositionally biased region" description="Pro residues" evidence="1">
    <location>
        <begin position="15"/>
        <end position="36"/>
    </location>
</feature>
<dbReference type="SMART" id="SM00463">
    <property type="entry name" value="SMR"/>
    <property type="match status" value="1"/>
</dbReference>
<name>A0ABM7XBI4_9BACT</name>
<organism evidence="3 4">
    <name type="scientific">Anaeromyxobacter paludicola</name>
    <dbReference type="NCBI Taxonomy" id="2918171"/>
    <lineage>
        <taxon>Bacteria</taxon>
        <taxon>Pseudomonadati</taxon>
        <taxon>Myxococcota</taxon>
        <taxon>Myxococcia</taxon>
        <taxon>Myxococcales</taxon>
        <taxon>Cystobacterineae</taxon>
        <taxon>Anaeromyxobacteraceae</taxon>
        <taxon>Anaeromyxobacter</taxon>
    </lineage>
</organism>
<gene>
    <name evidence="3" type="ORF">AMPC_23040</name>
</gene>
<keyword evidence="4" id="KW-1185">Reference proteome</keyword>
<evidence type="ECO:0000313" key="3">
    <source>
        <dbReference type="EMBL" id="BDG09191.1"/>
    </source>
</evidence>
<dbReference type="PANTHER" id="PTHR35562:SF2">
    <property type="entry name" value="DNA ENDONUCLEASE SMRA-RELATED"/>
    <property type="match status" value="1"/>
</dbReference>
<evidence type="ECO:0000313" key="4">
    <source>
        <dbReference type="Proteomes" id="UP001162734"/>
    </source>
</evidence>
<dbReference type="SUPFAM" id="SSF160443">
    <property type="entry name" value="SMR domain-like"/>
    <property type="match status" value="1"/>
</dbReference>
<dbReference type="Proteomes" id="UP001162734">
    <property type="component" value="Chromosome"/>
</dbReference>
<reference evidence="4" key="1">
    <citation type="journal article" date="2022" name="Int. J. Syst. Evol. Microbiol.">
        <title>Anaeromyxobacter oryzae sp. nov., Anaeromyxobacter diazotrophicus sp. nov. and Anaeromyxobacter paludicola sp. nov., isolated from paddy soils.</title>
        <authorList>
            <person name="Itoh H."/>
            <person name="Xu Z."/>
            <person name="Mise K."/>
            <person name="Masuda Y."/>
            <person name="Ushijima N."/>
            <person name="Hayakawa C."/>
            <person name="Shiratori Y."/>
            <person name="Senoo K."/>
        </authorList>
    </citation>
    <scope>NUCLEOTIDE SEQUENCE [LARGE SCALE GENOMIC DNA]</scope>
    <source>
        <strain evidence="4">Red630</strain>
    </source>
</reference>
<sequence length="217" mass="23544">MAKKPFNNPFTRVKLPPPEPPEPPPPAPEPLAPPAREPTEEELWAEATAGAHPVTRGPERVEPSLPHGRAPAFYHPDLEALDELKALVSGAGSFDVADTDEFIEGRVNGLDPQIVRRLRKGEFAVQGHVDLHGLTRAEARAEVEAFLRAARTAGKRCVLVVHGRGLHSDDQVPVLKEALKTWLAQGRFARHVLAFASARPSDGGTGAVYVLLRRAGR</sequence>
<evidence type="ECO:0000256" key="1">
    <source>
        <dbReference type="SAM" id="MobiDB-lite"/>
    </source>
</evidence>
<feature type="domain" description="Smr" evidence="2">
    <location>
        <begin position="129"/>
        <end position="213"/>
    </location>
</feature>
<proteinExistence type="predicted"/>
<feature type="region of interest" description="Disordered" evidence="1">
    <location>
        <begin position="1"/>
        <end position="66"/>
    </location>
</feature>
<protein>
    <recommendedName>
        <fullName evidence="2">Smr domain-containing protein</fullName>
    </recommendedName>
</protein>
<dbReference type="PANTHER" id="PTHR35562">
    <property type="entry name" value="DNA ENDONUCLEASE SMRA-RELATED"/>
    <property type="match status" value="1"/>
</dbReference>
<dbReference type="Pfam" id="PF01713">
    <property type="entry name" value="Smr"/>
    <property type="match status" value="1"/>
</dbReference>
<dbReference type="Gene3D" id="3.30.1370.110">
    <property type="match status" value="1"/>
</dbReference>
<dbReference type="InterPro" id="IPR036063">
    <property type="entry name" value="Smr_dom_sf"/>
</dbReference>
<dbReference type="RefSeq" id="WP_248340925.1">
    <property type="nucleotide sequence ID" value="NZ_AP025592.1"/>
</dbReference>
<dbReference type="EMBL" id="AP025592">
    <property type="protein sequence ID" value="BDG09191.1"/>
    <property type="molecule type" value="Genomic_DNA"/>
</dbReference>
<dbReference type="PROSITE" id="PS50828">
    <property type="entry name" value="SMR"/>
    <property type="match status" value="1"/>
</dbReference>